<feature type="chain" id="PRO_5006514419" description="Carboxypeptidase" evidence="7">
    <location>
        <begin position="17"/>
        <end position="484"/>
    </location>
</feature>
<name>A0A0C3J881_PISTI</name>
<dbReference type="InterPro" id="IPR001563">
    <property type="entry name" value="Peptidase_S10"/>
</dbReference>
<dbReference type="PANTHER" id="PTHR11802">
    <property type="entry name" value="SERINE PROTEASE FAMILY S10 SERINE CARBOXYPEPTIDASE"/>
    <property type="match status" value="1"/>
</dbReference>
<evidence type="ECO:0000256" key="6">
    <source>
        <dbReference type="ARBA" id="ARBA00023180"/>
    </source>
</evidence>
<gene>
    <name evidence="8" type="ORF">M404DRAFT_948257</name>
</gene>
<dbReference type="STRING" id="870435.A0A0C3J881"/>
<dbReference type="PRINTS" id="PR00724">
    <property type="entry name" value="CRBOXYPTASEC"/>
</dbReference>
<keyword evidence="4 7" id="KW-0732">Signal</keyword>
<keyword evidence="5 7" id="KW-0378">Hydrolase</keyword>
<accession>A0A0C3J881</accession>
<dbReference type="Proteomes" id="UP000054217">
    <property type="component" value="Unassembled WGS sequence"/>
</dbReference>
<dbReference type="InterPro" id="IPR029058">
    <property type="entry name" value="AB_hydrolase_fold"/>
</dbReference>
<keyword evidence="9" id="KW-1185">Reference proteome</keyword>
<dbReference type="SUPFAM" id="SSF53474">
    <property type="entry name" value="alpha/beta-Hydrolases"/>
    <property type="match status" value="1"/>
</dbReference>
<dbReference type="OrthoDB" id="443318at2759"/>
<sequence length="484" mass="53466">MHITQALLLPALLSSAIHPVPWDQSSFTPIGSLDALSVEQFTTLGHPAFPAYSVRIKRADPAVFTCDPTVKTYTGYIDVTGAKHLFFYFFESRNDPANDDVIFWTNGGPGCSSGLGLFMELGPCHVLSDEGPVFNPYSWNSNASIFFVDQPIGVGFSYADYDEIVSTTEEAAKDIAAFVAIFFQNFPDFQTRGFHMAGESYGGRYLPVFASEVYDQNARLVEVGITPINLTSIMMGDGMTDWYRMIPTYVEMLCTSASVPPIMSIGSCVAMKEAVPRCERWTKAACIDNFDALGCRAATDFCNNQLVAPFDATGMNPYDISKKCEGDPEDLCYPVTRYIREYLDDPEIRAALNVSPSLGKFNSCSNDVGAAFEATMDEYHPSDSYVAELLERGIRVLVYVGTYDWICNWIGNERWTLALPWSGQGQFANQPLTEWYVNGAVAGRTRSAAGFTYATVNKAGHMVPYDKPEEALEMVNRWLAGATL</sequence>
<dbReference type="FunFam" id="3.40.50.1820:FF:000226">
    <property type="entry name" value="Carboxypeptidase"/>
    <property type="match status" value="1"/>
</dbReference>
<evidence type="ECO:0000256" key="2">
    <source>
        <dbReference type="ARBA" id="ARBA00022645"/>
    </source>
</evidence>
<dbReference type="GO" id="GO:0004185">
    <property type="term" value="F:serine-type carboxypeptidase activity"/>
    <property type="evidence" value="ECO:0007669"/>
    <property type="project" value="UniProtKB-UniRule"/>
</dbReference>
<dbReference type="Gene3D" id="1.10.287.410">
    <property type="match status" value="1"/>
</dbReference>
<reference evidence="9" key="2">
    <citation type="submission" date="2015-01" db="EMBL/GenBank/DDBJ databases">
        <title>Evolutionary Origins and Diversification of the Mycorrhizal Mutualists.</title>
        <authorList>
            <consortium name="DOE Joint Genome Institute"/>
            <consortium name="Mycorrhizal Genomics Consortium"/>
            <person name="Kohler A."/>
            <person name="Kuo A."/>
            <person name="Nagy L.G."/>
            <person name="Floudas D."/>
            <person name="Copeland A."/>
            <person name="Barry K.W."/>
            <person name="Cichocki N."/>
            <person name="Veneault-Fourrey C."/>
            <person name="LaButti K."/>
            <person name="Lindquist E.A."/>
            <person name="Lipzen A."/>
            <person name="Lundell T."/>
            <person name="Morin E."/>
            <person name="Murat C."/>
            <person name="Riley R."/>
            <person name="Ohm R."/>
            <person name="Sun H."/>
            <person name="Tunlid A."/>
            <person name="Henrissat B."/>
            <person name="Grigoriev I.V."/>
            <person name="Hibbett D.S."/>
            <person name="Martin F."/>
        </authorList>
    </citation>
    <scope>NUCLEOTIDE SEQUENCE [LARGE SCALE GENOMIC DNA]</scope>
    <source>
        <strain evidence="9">Marx 270</strain>
    </source>
</reference>
<protein>
    <recommendedName>
        <fullName evidence="7">Carboxypeptidase</fullName>
        <ecNumber evidence="7">3.4.16.-</ecNumber>
    </recommendedName>
</protein>
<dbReference type="Pfam" id="PF00450">
    <property type="entry name" value="Peptidase_S10"/>
    <property type="match status" value="1"/>
</dbReference>
<dbReference type="Gene3D" id="3.40.50.1820">
    <property type="entry name" value="alpha/beta hydrolase"/>
    <property type="match status" value="1"/>
</dbReference>
<keyword evidence="3 7" id="KW-0645">Protease</keyword>
<dbReference type="InterPro" id="IPR018202">
    <property type="entry name" value="Ser_caboxypep_ser_AS"/>
</dbReference>
<evidence type="ECO:0000313" key="9">
    <source>
        <dbReference type="Proteomes" id="UP000054217"/>
    </source>
</evidence>
<feature type="signal peptide" evidence="7">
    <location>
        <begin position="1"/>
        <end position="16"/>
    </location>
</feature>
<dbReference type="PANTHER" id="PTHR11802:SF113">
    <property type="entry name" value="SERINE CARBOXYPEPTIDASE CTSA-4.1"/>
    <property type="match status" value="1"/>
</dbReference>
<comment type="similarity">
    <text evidence="1 7">Belongs to the peptidase S10 family.</text>
</comment>
<evidence type="ECO:0000256" key="3">
    <source>
        <dbReference type="ARBA" id="ARBA00022670"/>
    </source>
</evidence>
<evidence type="ECO:0000256" key="5">
    <source>
        <dbReference type="ARBA" id="ARBA00022801"/>
    </source>
</evidence>
<evidence type="ECO:0000256" key="4">
    <source>
        <dbReference type="ARBA" id="ARBA00022729"/>
    </source>
</evidence>
<dbReference type="GO" id="GO:0006508">
    <property type="term" value="P:proteolysis"/>
    <property type="evidence" value="ECO:0007669"/>
    <property type="project" value="UniProtKB-KW"/>
</dbReference>
<organism evidence="8 9">
    <name type="scientific">Pisolithus tinctorius Marx 270</name>
    <dbReference type="NCBI Taxonomy" id="870435"/>
    <lineage>
        <taxon>Eukaryota</taxon>
        <taxon>Fungi</taxon>
        <taxon>Dikarya</taxon>
        <taxon>Basidiomycota</taxon>
        <taxon>Agaricomycotina</taxon>
        <taxon>Agaricomycetes</taxon>
        <taxon>Agaricomycetidae</taxon>
        <taxon>Boletales</taxon>
        <taxon>Sclerodermatineae</taxon>
        <taxon>Pisolithaceae</taxon>
        <taxon>Pisolithus</taxon>
    </lineage>
</organism>
<evidence type="ECO:0000313" key="8">
    <source>
        <dbReference type="EMBL" id="KIO05258.1"/>
    </source>
</evidence>
<evidence type="ECO:0000256" key="1">
    <source>
        <dbReference type="ARBA" id="ARBA00009431"/>
    </source>
</evidence>
<proteinExistence type="inferred from homology"/>
<keyword evidence="2 7" id="KW-0121">Carboxypeptidase</keyword>
<dbReference type="AlphaFoldDB" id="A0A0C3J881"/>
<dbReference type="GO" id="GO:0000324">
    <property type="term" value="C:fungal-type vacuole"/>
    <property type="evidence" value="ECO:0007669"/>
    <property type="project" value="TreeGrafter"/>
</dbReference>
<dbReference type="EMBL" id="KN831967">
    <property type="protein sequence ID" value="KIO05258.1"/>
    <property type="molecule type" value="Genomic_DNA"/>
</dbReference>
<dbReference type="HOGENOM" id="CLU_008523_10_4_1"/>
<dbReference type="PROSITE" id="PS00131">
    <property type="entry name" value="CARBOXYPEPT_SER_SER"/>
    <property type="match status" value="1"/>
</dbReference>
<evidence type="ECO:0000256" key="7">
    <source>
        <dbReference type="RuleBase" id="RU361156"/>
    </source>
</evidence>
<dbReference type="EC" id="3.4.16.-" evidence="7"/>
<keyword evidence="6" id="KW-0325">Glycoprotein</keyword>
<reference evidence="8 9" key="1">
    <citation type="submission" date="2014-04" db="EMBL/GenBank/DDBJ databases">
        <authorList>
            <consortium name="DOE Joint Genome Institute"/>
            <person name="Kuo A."/>
            <person name="Kohler A."/>
            <person name="Costa M.D."/>
            <person name="Nagy L.G."/>
            <person name="Floudas D."/>
            <person name="Copeland A."/>
            <person name="Barry K.W."/>
            <person name="Cichocki N."/>
            <person name="Veneault-Fourrey C."/>
            <person name="LaButti K."/>
            <person name="Lindquist E.A."/>
            <person name="Lipzen A."/>
            <person name="Lundell T."/>
            <person name="Morin E."/>
            <person name="Murat C."/>
            <person name="Sun H."/>
            <person name="Tunlid A."/>
            <person name="Henrissat B."/>
            <person name="Grigoriev I.V."/>
            <person name="Hibbett D.S."/>
            <person name="Martin F."/>
            <person name="Nordberg H.P."/>
            <person name="Cantor M.N."/>
            <person name="Hua S.X."/>
        </authorList>
    </citation>
    <scope>NUCLEOTIDE SEQUENCE [LARGE SCALE GENOMIC DNA]</scope>
    <source>
        <strain evidence="8 9">Marx 270</strain>
    </source>
</reference>
<dbReference type="InParanoid" id="A0A0C3J881"/>